<keyword evidence="4 9" id="KW-0812">Transmembrane</keyword>
<dbReference type="InterPro" id="IPR036890">
    <property type="entry name" value="HATPase_C_sf"/>
</dbReference>
<dbReference type="InterPro" id="IPR011712">
    <property type="entry name" value="Sig_transdc_His_kin_sub3_dim/P"/>
</dbReference>
<dbReference type="CDD" id="cd18774">
    <property type="entry name" value="PDC2_HK_sensor"/>
    <property type="match status" value="1"/>
</dbReference>
<dbReference type="InterPro" id="IPR050482">
    <property type="entry name" value="Sensor_HK_TwoCompSys"/>
</dbReference>
<keyword evidence="7" id="KW-0902">Two-component regulatory system</keyword>
<dbReference type="Pfam" id="PF07730">
    <property type="entry name" value="HisKA_3"/>
    <property type="match status" value="1"/>
</dbReference>
<feature type="domain" description="Histidine kinase" evidence="10">
    <location>
        <begin position="252"/>
        <end position="449"/>
    </location>
</feature>
<dbReference type="Gene3D" id="3.30.565.10">
    <property type="entry name" value="Histidine kinase-like ATPase, C-terminal domain"/>
    <property type="match status" value="1"/>
</dbReference>
<reference evidence="12" key="1">
    <citation type="journal article" date="2019" name="Int. J. Syst. Evol. Microbiol.">
        <title>The Global Catalogue of Microorganisms (GCM) 10K type strain sequencing project: providing services to taxonomists for standard genome sequencing and annotation.</title>
        <authorList>
            <consortium name="The Broad Institute Genomics Platform"/>
            <consortium name="The Broad Institute Genome Sequencing Center for Infectious Disease"/>
            <person name="Wu L."/>
            <person name="Ma J."/>
        </authorList>
    </citation>
    <scope>NUCLEOTIDE SEQUENCE [LARGE SCALE GENOMIC DNA]</scope>
    <source>
        <strain evidence="12">JCM 17804</strain>
    </source>
</reference>
<evidence type="ECO:0000256" key="9">
    <source>
        <dbReference type="SAM" id="Phobius"/>
    </source>
</evidence>
<keyword evidence="8 9" id="KW-0472">Membrane</keyword>
<dbReference type="InterPro" id="IPR003594">
    <property type="entry name" value="HATPase_dom"/>
</dbReference>
<dbReference type="PIRSF" id="PIRSF037314">
    <property type="entry name" value="STHK_MctS"/>
    <property type="match status" value="1"/>
</dbReference>
<evidence type="ECO:0000256" key="3">
    <source>
        <dbReference type="ARBA" id="ARBA00022679"/>
    </source>
</evidence>
<evidence type="ECO:0000256" key="5">
    <source>
        <dbReference type="ARBA" id="ARBA00022777"/>
    </source>
</evidence>
<comment type="caution">
    <text evidence="11">The sequence shown here is derived from an EMBL/GenBank/DDBJ whole genome shotgun (WGS) entry which is preliminary data.</text>
</comment>
<feature type="transmembrane region" description="Helical" evidence="9">
    <location>
        <begin position="202"/>
        <end position="225"/>
    </location>
</feature>
<dbReference type="SMART" id="SM00387">
    <property type="entry name" value="HATPase_c"/>
    <property type="match status" value="1"/>
</dbReference>
<dbReference type="SUPFAM" id="SSF55874">
    <property type="entry name" value="ATPase domain of HSP90 chaperone/DNA topoisomerase II/histidine kinase"/>
    <property type="match status" value="1"/>
</dbReference>
<evidence type="ECO:0000256" key="1">
    <source>
        <dbReference type="ARBA" id="ARBA00004651"/>
    </source>
</evidence>
<evidence type="ECO:0000313" key="12">
    <source>
        <dbReference type="Proteomes" id="UP001500975"/>
    </source>
</evidence>
<dbReference type="InterPro" id="IPR033480">
    <property type="entry name" value="sCache_2"/>
</dbReference>
<keyword evidence="3" id="KW-0808">Transferase</keyword>
<protein>
    <submittedName>
        <fullName evidence="11">Cache domain-containing protein</fullName>
    </submittedName>
</protein>
<proteinExistence type="predicted"/>
<dbReference type="EMBL" id="BAABGJ010000080">
    <property type="protein sequence ID" value="GAA4356681.1"/>
    <property type="molecule type" value="Genomic_DNA"/>
</dbReference>
<dbReference type="PROSITE" id="PS50109">
    <property type="entry name" value="HIS_KIN"/>
    <property type="match status" value="1"/>
</dbReference>
<name>A0ABP8IDJ3_9BURK</name>
<keyword evidence="6 9" id="KW-1133">Transmembrane helix</keyword>
<dbReference type="Pfam" id="PF17200">
    <property type="entry name" value="sCache_2"/>
    <property type="match status" value="1"/>
</dbReference>
<dbReference type="CDD" id="cd16917">
    <property type="entry name" value="HATPase_UhpB-NarQ-NarX-like"/>
    <property type="match status" value="1"/>
</dbReference>
<comment type="subcellular location">
    <subcellularLocation>
        <location evidence="1">Cell membrane</location>
        <topology evidence="1">Multi-pass membrane protein</topology>
    </subcellularLocation>
</comment>
<sequence length="453" mass="49806">MNLRLKIVALAVAPLLVALVLVALAVRHQERDLAARERALIEETYMNQRRSELRSYVALAVSVVQPLYDTGLDDEATRTEALHRLAALDYGNDGYFFVYDMQGRSLMHSRQPDLVGQNLWELKDSQGRFTIQALIARARAGGGYVEYEWRKPSSAQLAPKLGYVTALPRWNWMVGTGLYLDDIHGAMHTLDRQMNLNVTTTMLWIAGIAALCLSAVSAGGLLLNLSEHRVAEAKLRLLARQVVQSQEEERGRLARELHDGTSQTLVSTKLLVESAVDALERAKHPAPVVLTKAVARLNETLSEVRRISHRLRPALLDQLGLPAALERLGAEFGDEGTVAASVAVHGAPRELPEEVKTALFRVAQEALTNVRKHARARQVRIALDFEERGVRLEVGDDGVGFNVEATQLDPRRGIGLRNMRERIAAIGGRLDVRSAASGTAIVAFVPAKSLEGA</sequence>
<evidence type="ECO:0000256" key="4">
    <source>
        <dbReference type="ARBA" id="ARBA00022692"/>
    </source>
</evidence>
<organism evidence="11 12">
    <name type="scientific">Variovorax defluvii</name>
    <dbReference type="NCBI Taxonomy" id="913761"/>
    <lineage>
        <taxon>Bacteria</taxon>
        <taxon>Pseudomonadati</taxon>
        <taxon>Pseudomonadota</taxon>
        <taxon>Betaproteobacteria</taxon>
        <taxon>Burkholderiales</taxon>
        <taxon>Comamonadaceae</taxon>
        <taxon>Variovorax</taxon>
    </lineage>
</organism>
<dbReference type="InterPro" id="IPR017171">
    <property type="entry name" value="Sig_transdc_His_kinase_MctS"/>
</dbReference>
<dbReference type="RefSeq" id="WP_345541366.1">
    <property type="nucleotide sequence ID" value="NZ_BAABGJ010000080.1"/>
</dbReference>
<dbReference type="Gene3D" id="3.30.450.20">
    <property type="entry name" value="PAS domain"/>
    <property type="match status" value="1"/>
</dbReference>
<dbReference type="InterPro" id="IPR005467">
    <property type="entry name" value="His_kinase_dom"/>
</dbReference>
<keyword evidence="5" id="KW-0418">Kinase</keyword>
<evidence type="ECO:0000259" key="10">
    <source>
        <dbReference type="PROSITE" id="PS50109"/>
    </source>
</evidence>
<evidence type="ECO:0000256" key="8">
    <source>
        <dbReference type="ARBA" id="ARBA00023136"/>
    </source>
</evidence>
<evidence type="ECO:0000256" key="2">
    <source>
        <dbReference type="ARBA" id="ARBA00022475"/>
    </source>
</evidence>
<keyword evidence="2" id="KW-1003">Cell membrane</keyword>
<evidence type="ECO:0000256" key="7">
    <source>
        <dbReference type="ARBA" id="ARBA00023012"/>
    </source>
</evidence>
<keyword evidence="12" id="KW-1185">Reference proteome</keyword>
<accession>A0ABP8IDJ3</accession>
<dbReference type="Proteomes" id="UP001500975">
    <property type="component" value="Unassembled WGS sequence"/>
</dbReference>
<dbReference type="SMART" id="SM01049">
    <property type="entry name" value="Cache_2"/>
    <property type="match status" value="1"/>
</dbReference>
<dbReference type="Gene3D" id="1.20.5.1930">
    <property type="match status" value="1"/>
</dbReference>
<dbReference type="PANTHER" id="PTHR24421">
    <property type="entry name" value="NITRATE/NITRITE SENSOR PROTEIN NARX-RELATED"/>
    <property type="match status" value="1"/>
</dbReference>
<dbReference type="Pfam" id="PF02518">
    <property type="entry name" value="HATPase_c"/>
    <property type="match status" value="1"/>
</dbReference>
<evidence type="ECO:0000313" key="11">
    <source>
        <dbReference type="EMBL" id="GAA4356681.1"/>
    </source>
</evidence>
<evidence type="ECO:0000256" key="6">
    <source>
        <dbReference type="ARBA" id="ARBA00022989"/>
    </source>
</evidence>
<gene>
    <name evidence="11" type="ORF">GCM10023165_49940</name>
</gene>